<keyword evidence="8" id="KW-1185">Reference proteome</keyword>
<feature type="transmembrane region" description="Helical" evidence="6">
    <location>
        <begin position="148"/>
        <end position="166"/>
    </location>
</feature>
<proteinExistence type="predicted"/>
<dbReference type="InterPro" id="IPR001182">
    <property type="entry name" value="FtsW/RodA"/>
</dbReference>
<gene>
    <name evidence="7" type="ORF">FE784_17605</name>
</gene>
<dbReference type="Proteomes" id="UP000307943">
    <property type="component" value="Unassembled WGS sequence"/>
</dbReference>
<evidence type="ECO:0000256" key="1">
    <source>
        <dbReference type="ARBA" id="ARBA00004141"/>
    </source>
</evidence>
<dbReference type="Pfam" id="PF01098">
    <property type="entry name" value="FTSW_RODA_SPOVE"/>
    <property type="match status" value="1"/>
</dbReference>
<dbReference type="GO" id="GO:0051301">
    <property type="term" value="P:cell division"/>
    <property type="evidence" value="ECO:0007669"/>
    <property type="project" value="InterPro"/>
</dbReference>
<comment type="subcellular location">
    <subcellularLocation>
        <location evidence="1">Membrane</location>
        <topology evidence="1">Multi-pass membrane protein</topology>
    </subcellularLocation>
</comment>
<dbReference type="EMBL" id="VDCQ01000023">
    <property type="protein sequence ID" value="TNJ65007.1"/>
    <property type="molecule type" value="Genomic_DNA"/>
</dbReference>
<organism evidence="7 8">
    <name type="scientific">Paenibacillus hemerocallicola</name>
    <dbReference type="NCBI Taxonomy" id="1172614"/>
    <lineage>
        <taxon>Bacteria</taxon>
        <taxon>Bacillati</taxon>
        <taxon>Bacillota</taxon>
        <taxon>Bacilli</taxon>
        <taxon>Bacillales</taxon>
        <taxon>Paenibacillaceae</taxon>
        <taxon>Paenibacillus</taxon>
    </lineage>
</organism>
<feature type="transmembrane region" description="Helical" evidence="6">
    <location>
        <begin position="405"/>
        <end position="426"/>
    </location>
</feature>
<feature type="transmembrane region" description="Helical" evidence="6">
    <location>
        <begin position="120"/>
        <end position="136"/>
    </location>
</feature>
<accession>A0A5C4T9A9</accession>
<feature type="transmembrane region" description="Helical" evidence="6">
    <location>
        <begin position="178"/>
        <end position="201"/>
    </location>
</feature>
<evidence type="ECO:0000256" key="5">
    <source>
        <dbReference type="ARBA" id="ARBA00023136"/>
    </source>
</evidence>
<dbReference type="PANTHER" id="PTHR30474:SF1">
    <property type="entry name" value="PEPTIDOGLYCAN GLYCOSYLTRANSFERASE MRDB"/>
    <property type="match status" value="1"/>
</dbReference>
<feature type="transmembrane region" description="Helical" evidence="6">
    <location>
        <begin position="213"/>
        <end position="230"/>
    </location>
</feature>
<keyword evidence="4 6" id="KW-1133">Transmembrane helix</keyword>
<evidence type="ECO:0000313" key="7">
    <source>
        <dbReference type="EMBL" id="TNJ65007.1"/>
    </source>
</evidence>
<sequence>MREHDEIDTFLNRVCAHIRSRDMHRDIRQELGAHLEERISDKQAEGRSREEAAAWAIAQMGDPVMLGKRLHSIHKPRTYWGLLVTIALLSVMGLLAMWSVDTSYRDSALFGGVQFAQRQALYVVLGVLIMLVLYFWDYRKLRKGSWILYAATLGGIVATTIFGFSVNGVREYIVFGPISLNGIALGPYLLVIAITGILMNGSLDKARRRSVRLSLKLLVLGGPCVLFVLIRALPELGMYSAVMLVVAGWLTGKWLRSGLAALGAAGAGMLFVWNDPYLLKRIGAALFPSQDPLGNGYMYMQQLAAIRSAGWLGHGFGAMPERLPLIHSDMLLPYLIYSFGWVAGLLLIGAVVWLLARLAHAVRVVREPYGKALFLVLSIVLALQLVYGLAMMSGRVMLVSLPFPFLGYGSHLMMEFAAAGLLLGIYRRKDTIPAHTAAE</sequence>
<dbReference type="GO" id="GO:0015648">
    <property type="term" value="F:lipid-linked peptidoglycan transporter activity"/>
    <property type="evidence" value="ECO:0007669"/>
    <property type="project" value="TreeGrafter"/>
</dbReference>
<keyword evidence="2 6" id="KW-0812">Transmembrane</keyword>
<dbReference type="PANTHER" id="PTHR30474">
    <property type="entry name" value="CELL CYCLE PROTEIN"/>
    <property type="match status" value="1"/>
</dbReference>
<protein>
    <submittedName>
        <fullName evidence="7">FtsW/RodA/SpoVE family cell cycle protein</fullName>
    </submittedName>
</protein>
<evidence type="ECO:0000256" key="2">
    <source>
        <dbReference type="ARBA" id="ARBA00022692"/>
    </source>
</evidence>
<dbReference type="AlphaFoldDB" id="A0A5C4T9A9"/>
<feature type="transmembrane region" description="Helical" evidence="6">
    <location>
        <begin position="334"/>
        <end position="360"/>
    </location>
</feature>
<keyword evidence="3" id="KW-0133">Cell shape</keyword>
<dbReference type="InterPro" id="IPR047928">
    <property type="entry name" value="Perm_prefix_1"/>
</dbReference>
<dbReference type="GO" id="GO:0005886">
    <property type="term" value="C:plasma membrane"/>
    <property type="evidence" value="ECO:0007669"/>
    <property type="project" value="TreeGrafter"/>
</dbReference>
<dbReference type="RefSeq" id="WP_139603537.1">
    <property type="nucleotide sequence ID" value="NZ_VDCQ01000023.1"/>
</dbReference>
<evidence type="ECO:0000256" key="6">
    <source>
        <dbReference type="SAM" id="Phobius"/>
    </source>
</evidence>
<feature type="transmembrane region" description="Helical" evidence="6">
    <location>
        <begin position="78"/>
        <end position="100"/>
    </location>
</feature>
<dbReference type="OrthoDB" id="2192428at2"/>
<evidence type="ECO:0000256" key="3">
    <source>
        <dbReference type="ARBA" id="ARBA00022960"/>
    </source>
</evidence>
<dbReference type="GO" id="GO:0008360">
    <property type="term" value="P:regulation of cell shape"/>
    <property type="evidence" value="ECO:0007669"/>
    <property type="project" value="UniProtKB-KW"/>
</dbReference>
<name>A0A5C4T9A9_9BACL</name>
<feature type="transmembrane region" description="Helical" evidence="6">
    <location>
        <begin position="372"/>
        <end position="393"/>
    </location>
</feature>
<evidence type="ECO:0000313" key="8">
    <source>
        <dbReference type="Proteomes" id="UP000307943"/>
    </source>
</evidence>
<reference evidence="7 8" key="1">
    <citation type="submission" date="2019-05" db="EMBL/GenBank/DDBJ databases">
        <title>We sequenced the genome of Paenibacillus hemerocallicola KCTC 33185 for further insight into its adaptation and study the phylogeny of Paenibacillus.</title>
        <authorList>
            <person name="Narsing Rao M.P."/>
        </authorList>
    </citation>
    <scope>NUCLEOTIDE SEQUENCE [LARGE SCALE GENOMIC DNA]</scope>
    <source>
        <strain evidence="7 8">KCTC 33185</strain>
    </source>
</reference>
<dbReference type="GO" id="GO:0032153">
    <property type="term" value="C:cell division site"/>
    <property type="evidence" value="ECO:0007669"/>
    <property type="project" value="TreeGrafter"/>
</dbReference>
<comment type="caution">
    <text evidence="7">The sequence shown here is derived from an EMBL/GenBank/DDBJ whole genome shotgun (WGS) entry which is preliminary data.</text>
</comment>
<dbReference type="NCBIfam" id="NF038403">
    <property type="entry name" value="perm_prefix_1"/>
    <property type="match status" value="1"/>
</dbReference>
<evidence type="ECO:0000256" key="4">
    <source>
        <dbReference type="ARBA" id="ARBA00022989"/>
    </source>
</evidence>
<keyword evidence="5 6" id="KW-0472">Membrane</keyword>